<protein>
    <submittedName>
        <fullName evidence="1">Zinc carboxypeptidase</fullName>
    </submittedName>
</protein>
<sequence>MKHILPLILLILISLPVLAKDWTEYYFQFEIQDKSELEFLTDIISIAKVQGNVVWAFANDEEWQAFQQLNYHPQLLQKPGYGIEQPMRDVGDSFRDWYTYPTYDAYVAQMYAFASNYPNLCQIYDIGTTINGRKILFAKISDNVSLHEAEPEVQYSATIHGDETCGYMTMLHLIDYLLSNYSTNPRIQNLINNLEIWINPLANPDGTYYGGNNSVSGARRYNANGYDLNRSFPDHWGTPSAPTQPETTIFTNFANTHHFVLSANFHGGAEVVNYPWDGTYTPHIDENWFIDLSADYVNTARQVNSGYMTSLYSTGYTNGADWYIIHGGRQDYFTYFHHCREVTIELTNTYITPAAQLENYWNYNYNSLLGYLENALYGLQGTVKDVYGNPLTATITVLGLDTVYSTAITDPACGDYIRMLLPGTYNVQISVNGYEPQTFNNIVITEGQKTTLNAVFGVIPPSQTIQLNAGWNLISFNIQPNNLNIESILSPVMGNVIQIKNIKESFHPGMDSHYNTITTLDITCGYWIKMHSSTSLYLEGTPIDPSTHSINLKTGWNLVPYYPENILSVISALQSITPYLQEVKYFNQVYIPESSNNSLTQMEPGKGYWIRVLQDCNLIYPAAKN</sequence>
<keyword evidence="2" id="KW-1185">Reference proteome</keyword>
<organism evidence="1 2">
    <name type="scientific">Candidatus Syntrophosphaera thermopropionivorans</name>
    <dbReference type="NCBI Taxonomy" id="2593015"/>
    <lineage>
        <taxon>Bacteria</taxon>
        <taxon>Pseudomonadati</taxon>
        <taxon>Candidatus Cloacimonadota</taxon>
        <taxon>Candidatus Cloacimonadia</taxon>
        <taxon>Candidatus Cloacimonadales</taxon>
        <taxon>Candidatus Cloacimonadaceae</taxon>
        <taxon>Candidatus Syntrophosphaera</taxon>
    </lineage>
</organism>
<evidence type="ECO:0000313" key="2">
    <source>
        <dbReference type="Proteomes" id="UP000294588"/>
    </source>
</evidence>
<comment type="caution">
    <text evidence="1">The sequence shown here is derived from an EMBL/GenBank/DDBJ whole genome shotgun (WGS) entry which is preliminary data.</text>
</comment>
<dbReference type="Proteomes" id="UP000294588">
    <property type="component" value="Unassembled WGS sequence"/>
</dbReference>
<reference evidence="1" key="1">
    <citation type="submission" date="2019-03" db="EMBL/GenBank/DDBJ databases">
        <title>Candidatus Syntrophosphaera thermopropionivorans: a novel player in syntrophic propionate oxidation during anaerobic digestion.</title>
        <authorList>
            <person name="Dyksma S."/>
        </authorList>
    </citation>
    <scope>NUCLEOTIDE SEQUENCE</scope>
    <source>
        <strain evidence="1">W5</strain>
    </source>
</reference>
<proteinExistence type="predicted"/>
<keyword evidence="1" id="KW-0121">Carboxypeptidase</keyword>
<keyword evidence="1" id="KW-0645">Protease</keyword>
<gene>
    <name evidence="1" type="ORF">E0946_06940</name>
</gene>
<keyword evidence="1" id="KW-0378">Hydrolase</keyword>
<dbReference type="EMBL" id="SMOG01000036">
    <property type="protein sequence ID" value="TDF72463.1"/>
    <property type="molecule type" value="Genomic_DNA"/>
</dbReference>
<name>A0AC61QHN3_9BACT</name>
<accession>A0AC61QHN3</accession>
<evidence type="ECO:0000313" key="1">
    <source>
        <dbReference type="EMBL" id="TDF72463.1"/>
    </source>
</evidence>